<evidence type="ECO:0000256" key="2">
    <source>
        <dbReference type="ARBA" id="ARBA00022536"/>
    </source>
</evidence>
<keyword evidence="6 12" id="KW-1133">Transmembrane helix</keyword>
<dbReference type="InterPro" id="IPR018097">
    <property type="entry name" value="EGF_Ca-bd_CS"/>
</dbReference>
<comment type="caution">
    <text evidence="10">Lacks conserved residue(s) required for the propagation of feature annotation.</text>
</comment>
<feature type="domain" description="EGF-like" evidence="14">
    <location>
        <begin position="1342"/>
        <end position="1382"/>
    </location>
</feature>
<dbReference type="InterPro" id="IPR000152">
    <property type="entry name" value="EGF-type_Asp/Asn_hydroxyl_site"/>
</dbReference>
<feature type="compositionally biased region" description="Low complexity" evidence="11">
    <location>
        <begin position="1391"/>
        <end position="1454"/>
    </location>
</feature>
<dbReference type="PROSITE" id="PS01187">
    <property type="entry name" value="EGF_CA"/>
    <property type="match status" value="3"/>
</dbReference>
<feature type="chain" id="PRO_5027821613" evidence="13">
    <location>
        <begin position="23"/>
        <end position="1810"/>
    </location>
</feature>
<evidence type="ECO:0000256" key="3">
    <source>
        <dbReference type="ARBA" id="ARBA00022692"/>
    </source>
</evidence>
<accession>A0A6P4ZRJ4</accession>
<dbReference type="OrthoDB" id="4405280at2759"/>
<evidence type="ECO:0000313" key="17">
    <source>
        <dbReference type="Proteomes" id="UP000515135"/>
    </source>
</evidence>
<evidence type="ECO:0000256" key="10">
    <source>
        <dbReference type="PROSITE-ProRule" id="PRU00076"/>
    </source>
</evidence>
<dbReference type="KEGG" id="bbel:109476989"/>
<dbReference type="InterPro" id="IPR009030">
    <property type="entry name" value="Growth_fac_rcpt_cys_sf"/>
</dbReference>
<dbReference type="SMART" id="SM00179">
    <property type="entry name" value="EGF_CA"/>
    <property type="match status" value="8"/>
</dbReference>
<feature type="disulfide bond" evidence="10">
    <location>
        <begin position="122"/>
        <end position="131"/>
    </location>
</feature>
<evidence type="ECO:0000256" key="4">
    <source>
        <dbReference type="ARBA" id="ARBA00022729"/>
    </source>
</evidence>
<evidence type="ECO:0000256" key="12">
    <source>
        <dbReference type="SAM" id="Phobius"/>
    </source>
</evidence>
<keyword evidence="8 10" id="KW-1015">Disulfide bond</keyword>
<dbReference type="SMART" id="SM00216">
    <property type="entry name" value="VWD"/>
    <property type="match status" value="1"/>
</dbReference>
<dbReference type="InterPro" id="IPR049883">
    <property type="entry name" value="NOTCH1_EGF-like"/>
</dbReference>
<keyword evidence="5" id="KW-0677">Repeat</keyword>
<feature type="compositionally biased region" description="Polar residues" evidence="11">
    <location>
        <begin position="1481"/>
        <end position="1490"/>
    </location>
</feature>
<dbReference type="GO" id="GO:0007160">
    <property type="term" value="P:cell-matrix adhesion"/>
    <property type="evidence" value="ECO:0007669"/>
    <property type="project" value="InterPro"/>
</dbReference>
<keyword evidence="9" id="KW-0325">Glycoprotein</keyword>
<protein>
    <submittedName>
        <fullName evidence="18">Mucin-like protein</fullName>
    </submittedName>
</protein>
<dbReference type="InterPro" id="IPR051495">
    <property type="entry name" value="Epithelial_Barrier/Signaling"/>
</dbReference>
<dbReference type="Pfam" id="PF00094">
    <property type="entry name" value="VWD"/>
    <property type="match status" value="1"/>
</dbReference>
<dbReference type="Gene3D" id="2.10.25.10">
    <property type="entry name" value="Laminin"/>
    <property type="match status" value="11"/>
</dbReference>
<dbReference type="SMART" id="SM00181">
    <property type="entry name" value="EGF"/>
    <property type="match status" value="11"/>
</dbReference>
<feature type="compositionally biased region" description="Basic and acidic residues" evidence="11">
    <location>
        <begin position="1469"/>
        <end position="1478"/>
    </location>
</feature>
<dbReference type="PROSITE" id="PS50026">
    <property type="entry name" value="EGF_3"/>
    <property type="match status" value="6"/>
</dbReference>
<evidence type="ECO:0000256" key="11">
    <source>
        <dbReference type="SAM" id="MobiDB-lite"/>
    </source>
</evidence>
<evidence type="ECO:0000256" key="5">
    <source>
        <dbReference type="ARBA" id="ARBA00022737"/>
    </source>
</evidence>
<reference evidence="18" key="1">
    <citation type="submission" date="2025-08" db="UniProtKB">
        <authorList>
            <consortium name="RefSeq"/>
        </authorList>
    </citation>
    <scope>IDENTIFICATION</scope>
    <source>
        <tissue evidence="18">Gonad</tissue>
    </source>
</reference>
<keyword evidence="2 10" id="KW-0245">EGF-like domain</keyword>
<keyword evidence="4 13" id="KW-0732">Signal</keyword>
<dbReference type="Proteomes" id="UP000515135">
    <property type="component" value="Unplaced"/>
</dbReference>
<dbReference type="PROSITE" id="PS00022">
    <property type="entry name" value="EGF_1"/>
    <property type="match status" value="2"/>
</dbReference>
<feature type="domain" description="VWFD" evidence="16">
    <location>
        <begin position="715"/>
        <end position="910"/>
    </location>
</feature>
<evidence type="ECO:0000256" key="8">
    <source>
        <dbReference type="ARBA" id="ARBA00023157"/>
    </source>
</evidence>
<dbReference type="InterPro" id="IPR001846">
    <property type="entry name" value="VWF_type-D"/>
</dbReference>
<dbReference type="InterPro" id="IPR056619">
    <property type="entry name" value="C8-3_MUC4"/>
</dbReference>
<dbReference type="PROSITE" id="PS01186">
    <property type="entry name" value="EGF_2"/>
    <property type="match status" value="5"/>
</dbReference>
<feature type="domain" description="EGF-like" evidence="14">
    <location>
        <begin position="1213"/>
        <end position="1252"/>
    </location>
</feature>
<evidence type="ECO:0000256" key="7">
    <source>
        <dbReference type="ARBA" id="ARBA00023136"/>
    </source>
</evidence>
<feature type="disulfide bond" evidence="10">
    <location>
        <begin position="1217"/>
        <end position="1227"/>
    </location>
</feature>
<feature type="region of interest" description="Disordered" evidence="11">
    <location>
        <begin position="1391"/>
        <end position="1569"/>
    </location>
</feature>
<dbReference type="Pfam" id="PF07645">
    <property type="entry name" value="EGF_CA"/>
    <property type="match status" value="6"/>
</dbReference>
<dbReference type="SUPFAM" id="SSF57184">
    <property type="entry name" value="Growth factor receptor domain"/>
    <property type="match status" value="3"/>
</dbReference>
<dbReference type="PROSITE" id="PS00010">
    <property type="entry name" value="ASX_HYDROXYL"/>
    <property type="match status" value="4"/>
</dbReference>
<gene>
    <name evidence="18" type="primary">LOC109476989</name>
</gene>
<dbReference type="InterPro" id="IPR003886">
    <property type="entry name" value="NIDO_dom"/>
</dbReference>
<feature type="compositionally biased region" description="Low complexity" evidence="11">
    <location>
        <begin position="1523"/>
        <end position="1538"/>
    </location>
</feature>
<dbReference type="PROSITE" id="PS51233">
    <property type="entry name" value="VWFD"/>
    <property type="match status" value="1"/>
</dbReference>
<feature type="domain" description="EGF-like" evidence="14">
    <location>
        <begin position="1124"/>
        <end position="1170"/>
    </location>
</feature>
<evidence type="ECO:0000256" key="1">
    <source>
        <dbReference type="ARBA" id="ARBA00004370"/>
    </source>
</evidence>
<dbReference type="GeneID" id="109476989"/>
<keyword evidence="17" id="KW-1185">Reference proteome</keyword>
<evidence type="ECO:0000259" key="15">
    <source>
        <dbReference type="PROSITE" id="PS50856"/>
    </source>
</evidence>
<evidence type="ECO:0000256" key="9">
    <source>
        <dbReference type="ARBA" id="ARBA00023180"/>
    </source>
</evidence>
<keyword evidence="3 12" id="KW-0812">Transmembrane</keyword>
<organism evidence="17 18">
    <name type="scientific">Branchiostoma belcheri</name>
    <name type="common">Amphioxus</name>
    <dbReference type="NCBI Taxonomy" id="7741"/>
    <lineage>
        <taxon>Eukaryota</taxon>
        <taxon>Metazoa</taxon>
        <taxon>Chordata</taxon>
        <taxon>Cephalochordata</taxon>
        <taxon>Leptocardii</taxon>
        <taxon>Amphioxiformes</taxon>
        <taxon>Branchiostomatidae</taxon>
        <taxon>Branchiostoma</taxon>
    </lineage>
</organism>
<dbReference type="FunFam" id="2.10.25.10:FF:000005">
    <property type="entry name" value="Fibrillin 2"/>
    <property type="match status" value="1"/>
</dbReference>
<evidence type="ECO:0000259" key="14">
    <source>
        <dbReference type="PROSITE" id="PS50026"/>
    </source>
</evidence>
<evidence type="ECO:0000313" key="18">
    <source>
        <dbReference type="RefSeq" id="XP_019633562.1"/>
    </source>
</evidence>
<dbReference type="SMART" id="SM00539">
    <property type="entry name" value="NIDO"/>
    <property type="match status" value="1"/>
</dbReference>
<dbReference type="GO" id="GO:0016020">
    <property type="term" value="C:membrane"/>
    <property type="evidence" value="ECO:0007669"/>
    <property type="project" value="UniProtKB-SubCell"/>
</dbReference>
<evidence type="ECO:0000256" key="13">
    <source>
        <dbReference type="SAM" id="SignalP"/>
    </source>
</evidence>
<evidence type="ECO:0000259" key="16">
    <source>
        <dbReference type="PROSITE" id="PS51233"/>
    </source>
</evidence>
<dbReference type="InterPro" id="IPR001881">
    <property type="entry name" value="EGF-like_Ca-bd_dom"/>
</dbReference>
<dbReference type="PANTHER" id="PTHR13802">
    <property type="entry name" value="MUCIN 4-RELATED"/>
    <property type="match status" value="1"/>
</dbReference>
<dbReference type="InterPro" id="IPR005533">
    <property type="entry name" value="AMOP_dom"/>
</dbReference>
<feature type="domain" description="EGF-like" evidence="14">
    <location>
        <begin position="97"/>
        <end position="132"/>
    </location>
</feature>
<dbReference type="Pfam" id="PF06119">
    <property type="entry name" value="NIDO"/>
    <property type="match status" value="1"/>
</dbReference>
<dbReference type="CDD" id="cd00054">
    <property type="entry name" value="EGF_CA"/>
    <property type="match status" value="7"/>
</dbReference>
<sequence>MAGVTYWTSLGLFLWCCSVVQSQTTLRGPEGSVCTFVNTRQVSYQVELRRKRTTAFVDYIASYLGFQHENRVPRSLVTRYQREYFTDYECCVGWNHIDDTCQADCYIPCVNGLCVDTNSCECDEGWEGPQCDNDVDECWYGIAECEHICTNTDGSFNCSCDPGFHLINETSCAEEADVDECSTDNGGCEQNCVNTYLSHHCTCDPGCTLGADGRSCNDINECLPNRGRGDCDHFCDNTPGGFECSCRPQHHLVGQTECREDVMYPYGEEVDEEAKEWDFLKSCKKVELPLEGFRFFTRRHHKIYICDNGVAQFDSGIRPVTPEKLDKSAWYKKAALAPYLSKSDPTVLNGEPERLKTKFYYSVHERDDGNENTDAILEKAREDGRSVPDYHSTDYKPVWAMVITWANVPPDCSVFESGCPVELSRLRRNTFQLAISTDGTESFATFVYPPLKQEWFTPDEAITPRDKNRPRVKTSRDAAVAGYSAGDGTGLGPGNVEGMSPYSGTKAMRTLFRLPSNRAGYWKFALQHQGARPVPAEAVVSCSAWIRKQEFETPTTLPGYHELPAPGSCPCTLEQAYHDRRYRVGFDIKQFRTWQFNRYVWIGHETCAISRVKVRSFVDSKMYRMWRTCCYGPSYYWKEYKRPCPCARDRIRWGTLKWGHFGGHLVVNNQTEDREAYQDCCVGSSWYYCNKFNQLRPRSVPTAVSSCTNYNINCALAHSWYDPHIQTLDGMNYTFNGLGEYVLLDLDDGEYQVQARTSQAEGTSHATVFTSIVAYQMGRSPIQINLVGTDGLQLYVNYTAVDMALFEDLEHEEEVEDIASVSALSNSSLLIFFFNELSVKVTAQKAMLHLEYAVPNKYQKKTKGLLGYWDGDSENDFVAFDESVLPSGASEEDIFNQFGETWQVTEDDGPKRTRFFYEPGRTTDSYKDSSYVPHYTDQVIFGSAELEQQANAVCGDDRECLFDIFETGDVEVGALSVVMKEDLEIEKIVREIFPPTLQGPEVVNATVGELLQFTVTAADRNDLDMMFELGPEVPADATLSVAGDVATFSWLVTSDEPFNLQVDVTNSENATAQLWPTVNMCSCLNGGFCEGQAAEEQNIDGNTKFTTLECTCPAGYTGKRCESDIDACVENFNPCFSGVVCTDRQPPADIDGFDCGDCPPGFHGDGQTCIDIDECTTTEGSVCHHVCINSVGNFSCGCNEGYYLTDDAVSCEDVNECDLPNNCTQSCLNTDGSFNCSCQDGFMLAADGQNCEPSNPCSMENNPGCDDDSGWCAIDSSSRLATCVCMAGYQLNVDGVTCEDIDECLTGDNHCDQLCNNTIGAYECYCEDGYELTDNPVHPCEDIDECFEGLFNCSTNEVCENEVGSYSCICEEGTELIEGLCVREFATSTTRPTTVPTTTTTRPTTVSATTTTRPTTVPTTTTTRPTTVPTTTTATTTTRPTTVPTTTTATPTTSGPAMPLVTSPVTASGKKDTTEHPTETMPPSSAITSKITERSTIDGEAATTPLSTTEVHHYRSSIPTTVEKTTGSSSATTASQSSSEEEEEGTTVHQGDTVPFTTAGKGRTKDPSVAGELERNTILLTLDMYIDELTADRLENFKTVVAEEMTSFCRRHMHELHDCRVSGPARSYIAAVFTAELVFIPPGYPRQSATSGSGQSLLAFFVAHPDSLGTTLRPISISNLRMMVDTSMEEVAVALGDAGRIADVVPLLEYIYGEDVTTMIPTKRQGESDPKGSGAPAQTVTIVACGTLAAVAVAAVIGVTWYCKRARTGRRNAPIDVYGAPLPECRLDPPVSTVLKGRESPFLGRNNIWE</sequence>
<dbReference type="PROSITE" id="PS50856">
    <property type="entry name" value="AMOP"/>
    <property type="match status" value="1"/>
</dbReference>
<dbReference type="Pfam" id="PF23263">
    <property type="entry name" value="C8-3_MUC4"/>
    <property type="match status" value="1"/>
</dbReference>
<feature type="domain" description="EGF-like" evidence="14">
    <location>
        <begin position="1171"/>
        <end position="1212"/>
    </location>
</feature>
<comment type="subcellular location">
    <subcellularLocation>
        <location evidence="1">Membrane</location>
    </subcellularLocation>
</comment>
<feature type="disulfide bond" evidence="10">
    <location>
        <begin position="1112"/>
        <end position="1121"/>
    </location>
</feature>
<dbReference type="SUPFAM" id="SSF57196">
    <property type="entry name" value="EGF/Laminin"/>
    <property type="match status" value="2"/>
</dbReference>
<feature type="signal peptide" evidence="13">
    <location>
        <begin position="1"/>
        <end position="22"/>
    </location>
</feature>
<dbReference type="PANTHER" id="PTHR13802:SF52">
    <property type="entry name" value="MUCIN-4"/>
    <property type="match status" value="1"/>
</dbReference>
<feature type="domain" description="AMOP" evidence="15">
    <location>
        <begin position="534"/>
        <end position="696"/>
    </location>
</feature>
<proteinExistence type="predicted"/>
<evidence type="ECO:0000256" key="6">
    <source>
        <dbReference type="ARBA" id="ARBA00022989"/>
    </source>
</evidence>
<dbReference type="GO" id="GO:0005509">
    <property type="term" value="F:calcium ion binding"/>
    <property type="evidence" value="ECO:0007669"/>
    <property type="project" value="InterPro"/>
</dbReference>
<dbReference type="RefSeq" id="XP_019633562.1">
    <property type="nucleotide sequence ID" value="XM_019778003.1"/>
</dbReference>
<keyword evidence="7 12" id="KW-0472">Membrane</keyword>
<feature type="domain" description="EGF-like" evidence="14">
    <location>
        <begin position="1077"/>
        <end position="1122"/>
    </location>
</feature>
<dbReference type="InterPro" id="IPR000742">
    <property type="entry name" value="EGF"/>
</dbReference>
<feature type="transmembrane region" description="Helical" evidence="12">
    <location>
        <begin position="1740"/>
        <end position="1763"/>
    </location>
</feature>
<name>A0A6P4ZRJ4_BRABE</name>